<gene>
    <name evidence="11" type="ORF">T265_05959</name>
</gene>
<dbReference type="AlphaFoldDB" id="A0A074ZIS7"/>
<comment type="subcellular location">
    <subcellularLocation>
        <location evidence="2">Cytoplasm</location>
    </subcellularLocation>
    <subcellularLocation>
        <location evidence="1">Nucleus</location>
    </subcellularLocation>
</comment>
<keyword evidence="6" id="KW-0508">mRNA splicing</keyword>
<reference evidence="11 12" key="1">
    <citation type="submission" date="2013-11" db="EMBL/GenBank/DDBJ databases">
        <title>Opisthorchis viverrini - life in the bile duct.</title>
        <authorList>
            <person name="Young N.D."/>
            <person name="Nagarajan N."/>
            <person name="Lin S.J."/>
            <person name="Korhonen P.K."/>
            <person name="Jex A.R."/>
            <person name="Hall R.S."/>
            <person name="Safavi-Hemami H."/>
            <person name="Kaewkong W."/>
            <person name="Bertrand D."/>
            <person name="Gao S."/>
            <person name="Seet Q."/>
            <person name="Wongkham S."/>
            <person name="Teh B.T."/>
            <person name="Wongkham C."/>
            <person name="Intapan P.M."/>
            <person name="Maleewong W."/>
            <person name="Yang X."/>
            <person name="Hu M."/>
            <person name="Wang Z."/>
            <person name="Hofmann A."/>
            <person name="Sternberg P.W."/>
            <person name="Tan P."/>
            <person name="Wang J."/>
            <person name="Gasser R.B."/>
        </authorList>
    </citation>
    <scope>NUCLEOTIDE SEQUENCE [LARGE SCALE GENOMIC DNA]</scope>
</reference>
<keyword evidence="12" id="KW-1185">Reference proteome</keyword>
<evidence type="ECO:0000256" key="3">
    <source>
        <dbReference type="ARBA" id="ARBA00022490"/>
    </source>
</evidence>
<dbReference type="RefSeq" id="XP_009169370.1">
    <property type="nucleotide sequence ID" value="XM_009171106.1"/>
</dbReference>
<dbReference type="PROSITE" id="PS50102">
    <property type="entry name" value="RRM"/>
    <property type="match status" value="1"/>
</dbReference>
<evidence type="ECO:0000259" key="10">
    <source>
        <dbReference type="PROSITE" id="PS50102"/>
    </source>
</evidence>
<evidence type="ECO:0000256" key="2">
    <source>
        <dbReference type="ARBA" id="ARBA00004496"/>
    </source>
</evidence>
<dbReference type="InterPro" id="IPR035979">
    <property type="entry name" value="RBD_domain_sf"/>
</dbReference>
<feature type="region of interest" description="Disordered" evidence="9">
    <location>
        <begin position="662"/>
        <end position="687"/>
    </location>
</feature>
<dbReference type="Proteomes" id="UP000054324">
    <property type="component" value="Unassembled WGS sequence"/>
</dbReference>
<accession>A0A074ZIS7</accession>
<dbReference type="GO" id="GO:0005634">
    <property type="term" value="C:nucleus"/>
    <property type="evidence" value="ECO:0007669"/>
    <property type="project" value="UniProtKB-SubCell"/>
</dbReference>
<dbReference type="PANTHER" id="PTHR15597">
    <property type="entry name" value="ATAXIN 2-BINDING PROTEIN 1-RELATED"/>
    <property type="match status" value="1"/>
</dbReference>
<evidence type="ECO:0000256" key="8">
    <source>
        <dbReference type="PROSITE-ProRule" id="PRU00176"/>
    </source>
</evidence>
<dbReference type="KEGG" id="ovi:T265_05959"/>
<feature type="region of interest" description="Disordered" evidence="9">
    <location>
        <begin position="224"/>
        <end position="246"/>
    </location>
</feature>
<protein>
    <recommendedName>
        <fullName evidence="10">RRM domain-containing protein</fullName>
    </recommendedName>
</protein>
<feature type="domain" description="RRM" evidence="10">
    <location>
        <begin position="245"/>
        <end position="321"/>
    </location>
</feature>
<dbReference type="Gene3D" id="3.30.70.330">
    <property type="match status" value="1"/>
</dbReference>
<organism evidence="11 12">
    <name type="scientific">Opisthorchis viverrini</name>
    <name type="common">Southeast Asian liver fluke</name>
    <dbReference type="NCBI Taxonomy" id="6198"/>
    <lineage>
        <taxon>Eukaryota</taxon>
        <taxon>Metazoa</taxon>
        <taxon>Spiralia</taxon>
        <taxon>Lophotrochozoa</taxon>
        <taxon>Platyhelminthes</taxon>
        <taxon>Trematoda</taxon>
        <taxon>Digenea</taxon>
        <taxon>Opisthorchiida</taxon>
        <taxon>Opisthorchiata</taxon>
        <taxon>Opisthorchiidae</taxon>
        <taxon>Opisthorchis</taxon>
    </lineage>
</organism>
<dbReference type="PANTHER" id="PTHR15597:SF22">
    <property type="entry name" value="RNA-BINDING FOX PROTEIN 1, ISOFORM H"/>
    <property type="match status" value="1"/>
</dbReference>
<dbReference type="InterPro" id="IPR000504">
    <property type="entry name" value="RRM_dom"/>
</dbReference>
<dbReference type="GeneID" id="20320141"/>
<evidence type="ECO:0000256" key="9">
    <source>
        <dbReference type="SAM" id="MobiDB-lite"/>
    </source>
</evidence>
<evidence type="ECO:0000313" key="11">
    <source>
        <dbReference type="EMBL" id="KER26906.1"/>
    </source>
</evidence>
<dbReference type="GO" id="GO:0000381">
    <property type="term" value="P:regulation of alternative mRNA splicing, via spliceosome"/>
    <property type="evidence" value="ECO:0007669"/>
    <property type="project" value="InterPro"/>
</dbReference>
<dbReference type="FunFam" id="3.30.70.330:FF:000375">
    <property type="entry name" value="RNA binding fox-1 homolog 1"/>
    <property type="match status" value="1"/>
</dbReference>
<dbReference type="SUPFAM" id="SSF54928">
    <property type="entry name" value="RNA-binding domain, RBD"/>
    <property type="match status" value="1"/>
</dbReference>
<dbReference type="CDD" id="cd12407">
    <property type="entry name" value="RRM_FOX1_like"/>
    <property type="match status" value="1"/>
</dbReference>
<dbReference type="GO" id="GO:0003729">
    <property type="term" value="F:mRNA binding"/>
    <property type="evidence" value="ECO:0007669"/>
    <property type="project" value="TreeGrafter"/>
</dbReference>
<keyword evidence="5 8" id="KW-0694">RNA-binding</keyword>
<evidence type="ECO:0000256" key="6">
    <source>
        <dbReference type="ARBA" id="ARBA00023187"/>
    </source>
</evidence>
<dbReference type="GO" id="GO:0005737">
    <property type="term" value="C:cytoplasm"/>
    <property type="evidence" value="ECO:0007669"/>
    <property type="project" value="UniProtKB-SubCell"/>
</dbReference>
<evidence type="ECO:0000256" key="5">
    <source>
        <dbReference type="ARBA" id="ARBA00022884"/>
    </source>
</evidence>
<evidence type="ECO:0000256" key="4">
    <source>
        <dbReference type="ARBA" id="ARBA00022664"/>
    </source>
</evidence>
<feature type="region of interest" description="Disordered" evidence="9">
    <location>
        <begin position="161"/>
        <end position="206"/>
    </location>
</feature>
<dbReference type="GO" id="GO:0006397">
    <property type="term" value="P:mRNA processing"/>
    <property type="evidence" value="ECO:0007669"/>
    <property type="project" value="UniProtKB-KW"/>
</dbReference>
<feature type="compositionally biased region" description="Polar residues" evidence="9">
    <location>
        <begin position="662"/>
        <end position="674"/>
    </location>
</feature>
<evidence type="ECO:0000256" key="1">
    <source>
        <dbReference type="ARBA" id="ARBA00004123"/>
    </source>
</evidence>
<dbReference type="OrthoDB" id="5382468at2759"/>
<dbReference type="InterPro" id="IPR012677">
    <property type="entry name" value="Nucleotide-bd_a/b_plait_sf"/>
</dbReference>
<evidence type="ECO:0000256" key="7">
    <source>
        <dbReference type="ARBA" id="ARBA00023242"/>
    </source>
</evidence>
<keyword evidence="4" id="KW-0507">mRNA processing</keyword>
<dbReference type="EMBL" id="KL596736">
    <property type="protein sequence ID" value="KER26906.1"/>
    <property type="molecule type" value="Genomic_DNA"/>
</dbReference>
<dbReference type="CTD" id="20320141"/>
<evidence type="ECO:0000313" key="12">
    <source>
        <dbReference type="Proteomes" id="UP000054324"/>
    </source>
</evidence>
<dbReference type="SMART" id="SM00360">
    <property type="entry name" value="RRM"/>
    <property type="match status" value="1"/>
</dbReference>
<dbReference type="STRING" id="6198.A0A074ZIS7"/>
<keyword evidence="7" id="KW-0539">Nucleus</keyword>
<sequence length="849" mass="90146">MASIGANSSPIFWEDIFRYEDNEELNHVEWKELDMEIWRLVRLQLDRDSITSNCFDHWRDRDETLNRQPGGKRKTTRCKPHNLVRTELNDFETEDHIVGPRYCVVAEIPSTIMVDDDVTVVRNLSGCHLKRAAGQSVADTSEAVDGDPNYAKKVMVLGANAPNGTAGQVNWSSTDLTSDHNQSSQKSTETSPSVTATSTVDGGLINPSPFLTANTVMTSHPVSTTAKHMMQHDKPASTSPTTSPRRLHVSNIPFRFREADLRSLLGPYGTILDVEIIFNERGSKGFGFVTFANAEDAERARENLNGRVVMGRKIEVNHATTRVLTKKRSDGQNALKGSAFPNTSSNISNPVYQHLMTQAAARLKGPGPATATAAVAAAAAAVAMSNNRFLASSLGAAALPSPLPSLLVRANNSAATLGNFFPISNQSQNHTPYLVSPTQQEQRLALNSSSNQQTQALLAAAMLETLNQMPVANTSNQLLRHPLAGSPYIVDPFLSASTGQTNSLPTNTAPGMNFFNTATLQPNVLGTESLLSPQIKSCNLLNSSLTGTNAALPSVPNATNPLLTAMRPSLSSNLSMPFVSGLAGSALNSPSTGMQGNDLSGFDSRLWLSALGSQSGVTSSLLQLCQQQQQQKQPTTMLRDAMKPIGCDNNLNLAALYRPQTSTAASDGYPTSTGPGPVKPSGAGDDATSTGVTYCSDLMTTQHTDSLTTAVPAPPTKTGFGATADQTYNPQVGVSLSMPSVITSLGMRLNSVSGGSYPGATYSFNLTSPLINDSQTLSALLAGTQTTQPAILQSGLPSSESFGALWPPGSGSPNLGNLSQNLNTAFACPLLLNNSSSLLRSTHPTLPRF</sequence>
<dbReference type="GO" id="GO:0007399">
    <property type="term" value="P:nervous system development"/>
    <property type="evidence" value="ECO:0007669"/>
    <property type="project" value="InterPro"/>
</dbReference>
<name>A0A074ZIS7_OPIVI</name>
<keyword evidence="3" id="KW-0963">Cytoplasm</keyword>
<proteinExistence type="predicted"/>
<dbReference type="Pfam" id="PF00076">
    <property type="entry name" value="RRM_1"/>
    <property type="match status" value="1"/>
</dbReference>
<dbReference type="GO" id="GO:0008380">
    <property type="term" value="P:RNA splicing"/>
    <property type="evidence" value="ECO:0007669"/>
    <property type="project" value="UniProtKB-KW"/>
</dbReference>
<dbReference type="InterPro" id="IPR034237">
    <property type="entry name" value="FOX1_RRM"/>
</dbReference>
<dbReference type="InterPro" id="IPR047131">
    <property type="entry name" value="RBFOX1-like"/>
</dbReference>
<feature type="compositionally biased region" description="Polar residues" evidence="9">
    <location>
        <begin position="162"/>
        <end position="200"/>
    </location>
</feature>